<dbReference type="GO" id="GO:0016987">
    <property type="term" value="F:sigma factor activity"/>
    <property type="evidence" value="ECO:0007669"/>
    <property type="project" value="UniProtKB-KW"/>
</dbReference>
<evidence type="ECO:0000256" key="2">
    <source>
        <dbReference type="ARBA" id="ARBA00023015"/>
    </source>
</evidence>
<feature type="domain" description="RNA polymerase sigma-70 region 2" evidence="7">
    <location>
        <begin position="33"/>
        <end position="99"/>
    </location>
</feature>
<dbReference type="RefSeq" id="WP_092469235.1">
    <property type="nucleotide sequence ID" value="NZ_FNCZ01000006.1"/>
</dbReference>
<dbReference type="InterPro" id="IPR014284">
    <property type="entry name" value="RNA_pol_sigma-70_dom"/>
</dbReference>
<dbReference type="PANTHER" id="PTHR43133">
    <property type="entry name" value="RNA POLYMERASE ECF-TYPE SIGMA FACTO"/>
    <property type="match status" value="1"/>
</dbReference>
<evidence type="ECO:0000259" key="8">
    <source>
        <dbReference type="Pfam" id="PF08281"/>
    </source>
</evidence>
<evidence type="ECO:0000256" key="5">
    <source>
        <dbReference type="ARBA" id="ARBA00023163"/>
    </source>
</evidence>
<dbReference type="Gene3D" id="1.10.1740.10">
    <property type="match status" value="1"/>
</dbReference>
<accession>A0A1G8HCQ6</accession>
<dbReference type="Gene3D" id="1.10.10.10">
    <property type="entry name" value="Winged helix-like DNA-binding domain superfamily/Winged helix DNA-binding domain"/>
    <property type="match status" value="1"/>
</dbReference>
<dbReference type="GO" id="GO:0006352">
    <property type="term" value="P:DNA-templated transcription initiation"/>
    <property type="evidence" value="ECO:0007669"/>
    <property type="project" value="InterPro"/>
</dbReference>
<organism evidence="9 10">
    <name type="scientific">Winogradskyella thalassocola</name>
    <dbReference type="NCBI Taxonomy" id="262004"/>
    <lineage>
        <taxon>Bacteria</taxon>
        <taxon>Pseudomonadati</taxon>
        <taxon>Bacteroidota</taxon>
        <taxon>Flavobacteriia</taxon>
        <taxon>Flavobacteriales</taxon>
        <taxon>Flavobacteriaceae</taxon>
        <taxon>Winogradskyella</taxon>
    </lineage>
</organism>
<reference evidence="10" key="1">
    <citation type="submission" date="2016-10" db="EMBL/GenBank/DDBJ databases">
        <authorList>
            <person name="Varghese N."/>
            <person name="Submissions S."/>
        </authorList>
    </citation>
    <scope>NUCLEOTIDE SEQUENCE [LARGE SCALE GENOMIC DNA]</scope>
    <source>
        <strain evidence="10">DSM 15363</strain>
    </source>
</reference>
<keyword evidence="2 6" id="KW-0805">Transcription regulation</keyword>
<evidence type="ECO:0000256" key="3">
    <source>
        <dbReference type="ARBA" id="ARBA00023082"/>
    </source>
</evidence>
<dbReference type="CDD" id="cd06171">
    <property type="entry name" value="Sigma70_r4"/>
    <property type="match status" value="1"/>
</dbReference>
<keyword evidence="3 6" id="KW-0731">Sigma factor</keyword>
<keyword evidence="10" id="KW-1185">Reference proteome</keyword>
<dbReference type="STRING" id="262004.SAMN04489796_106191"/>
<evidence type="ECO:0000256" key="4">
    <source>
        <dbReference type="ARBA" id="ARBA00023125"/>
    </source>
</evidence>
<dbReference type="PROSITE" id="PS01063">
    <property type="entry name" value="SIGMA70_ECF"/>
    <property type="match status" value="1"/>
</dbReference>
<protein>
    <recommendedName>
        <fullName evidence="6">RNA polymerase sigma factor</fullName>
    </recommendedName>
</protein>
<dbReference type="GO" id="GO:0003677">
    <property type="term" value="F:DNA binding"/>
    <property type="evidence" value="ECO:0007669"/>
    <property type="project" value="UniProtKB-KW"/>
</dbReference>
<evidence type="ECO:0000313" key="9">
    <source>
        <dbReference type="EMBL" id="SDI04382.1"/>
    </source>
</evidence>
<evidence type="ECO:0000256" key="1">
    <source>
        <dbReference type="ARBA" id="ARBA00010641"/>
    </source>
</evidence>
<dbReference type="AlphaFoldDB" id="A0A1G8HCQ6"/>
<dbReference type="NCBIfam" id="TIGR02937">
    <property type="entry name" value="sigma70-ECF"/>
    <property type="match status" value="1"/>
</dbReference>
<name>A0A1G8HCQ6_9FLAO</name>
<dbReference type="InterPro" id="IPR036388">
    <property type="entry name" value="WH-like_DNA-bd_sf"/>
</dbReference>
<evidence type="ECO:0000256" key="6">
    <source>
        <dbReference type="RuleBase" id="RU000716"/>
    </source>
</evidence>
<dbReference type="InterPro" id="IPR013325">
    <property type="entry name" value="RNA_pol_sigma_r2"/>
</dbReference>
<dbReference type="InterPro" id="IPR000838">
    <property type="entry name" value="RNA_pol_sigma70_ECF_CS"/>
</dbReference>
<proteinExistence type="inferred from homology"/>
<dbReference type="InterPro" id="IPR007627">
    <property type="entry name" value="RNA_pol_sigma70_r2"/>
</dbReference>
<dbReference type="InterPro" id="IPR013324">
    <property type="entry name" value="RNA_pol_sigma_r3/r4-like"/>
</dbReference>
<evidence type="ECO:0000313" key="10">
    <source>
        <dbReference type="Proteomes" id="UP000199492"/>
    </source>
</evidence>
<gene>
    <name evidence="9" type="ORF">SAMN04489796_106191</name>
</gene>
<dbReference type="Pfam" id="PF08281">
    <property type="entry name" value="Sigma70_r4_2"/>
    <property type="match status" value="1"/>
</dbReference>
<evidence type="ECO:0000259" key="7">
    <source>
        <dbReference type="Pfam" id="PF04542"/>
    </source>
</evidence>
<keyword evidence="5 6" id="KW-0804">Transcription</keyword>
<dbReference type="SUPFAM" id="SSF88659">
    <property type="entry name" value="Sigma3 and sigma4 domains of RNA polymerase sigma factors"/>
    <property type="match status" value="1"/>
</dbReference>
<dbReference type="InterPro" id="IPR039425">
    <property type="entry name" value="RNA_pol_sigma-70-like"/>
</dbReference>
<dbReference type="OrthoDB" id="1160671at2"/>
<dbReference type="Pfam" id="PF04542">
    <property type="entry name" value="Sigma70_r2"/>
    <property type="match status" value="1"/>
</dbReference>
<keyword evidence="4 6" id="KW-0238">DNA-binding</keyword>
<sequence length="195" mass="22615">MCNQSKTKTKISTFQIHIVEKCKQNDRQAQMQLYNQYCNGMLIVALRFVKDRMEAEDVVQEAFINAFSKLEHFKAEVSFGAWLKRIVINRCIDVLKAKKQRLVELEEHHLSVIEDNNEMDWTVEDDITVEDVKLAIAALPEKYKVVVLLYLIEGYDHKEISEILSISEIASRTQLSRGKQKLKDALKLEKNGTRS</sequence>
<dbReference type="PANTHER" id="PTHR43133:SF60">
    <property type="entry name" value="RNA POLYMERASE SIGMA FACTOR SIGV"/>
    <property type="match status" value="1"/>
</dbReference>
<feature type="domain" description="RNA polymerase sigma factor 70 region 4 type 2" evidence="8">
    <location>
        <begin position="132"/>
        <end position="182"/>
    </location>
</feature>
<dbReference type="InterPro" id="IPR013249">
    <property type="entry name" value="RNA_pol_sigma70_r4_t2"/>
</dbReference>
<dbReference type="EMBL" id="FNCZ01000006">
    <property type="protein sequence ID" value="SDI04382.1"/>
    <property type="molecule type" value="Genomic_DNA"/>
</dbReference>
<dbReference type="Proteomes" id="UP000199492">
    <property type="component" value="Unassembled WGS sequence"/>
</dbReference>
<comment type="similarity">
    <text evidence="1 6">Belongs to the sigma-70 factor family. ECF subfamily.</text>
</comment>
<dbReference type="SUPFAM" id="SSF88946">
    <property type="entry name" value="Sigma2 domain of RNA polymerase sigma factors"/>
    <property type="match status" value="1"/>
</dbReference>